<evidence type="ECO:0000256" key="6">
    <source>
        <dbReference type="SAM" id="Coils"/>
    </source>
</evidence>
<protein>
    <recommendedName>
        <fullName evidence="2 5">Cell shape-determining protein MreC</fullName>
    </recommendedName>
    <alternativeName>
        <fullName evidence="4 5">Cell shape protein MreC</fullName>
    </alternativeName>
</protein>
<dbReference type="InterPro" id="IPR055342">
    <property type="entry name" value="MreC_beta-barrel_core"/>
</dbReference>
<reference evidence="8 9" key="1">
    <citation type="journal article" date="2009" name="Stand. Genomic Sci.">
        <title>Complete genome sequence of Desulfotomaculum acetoxidans type strain (5575).</title>
        <authorList>
            <person name="Spring S."/>
            <person name="Lapidus A."/>
            <person name="Schroder M."/>
            <person name="Gleim D."/>
            <person name="Sims D."/>
            <person name="Meincke L."/>
            <person name="Glavina Del Rio T."/>
            <person name="Tice H."/>
            <person name="Copeland A."/>
            <person name="Cheng J.F."/>
            <person name="Lucas S."/>
            <person name="Chen F."/>
            <person name="Nolan M."/>
            <person name="Bruce D."/>
            <person name="Goodwin L."/>
            <person name="Pitluck S."/>
            <person name="Ivanova N."/>
            <person name="Mavromatis K."/>
            <person name="Mikhailova N."/>
            <person name="Pati A."/>
            <person name="Chen A."/>
            <person name="Palaniappan K."/>
            <person name="Land M."/>
            <person name="Hauser L."/>
            <person name="Chang Y.J."/>
            <person name="Jeffries C.D."/>
            <person name="Chain P."/>
            <person name="Saunders E."/>
            <person name="Brettin T."/>
            <person name="Detter J.C."/>
            <person name="Goker M."/>
            <person name="Bristow J."/>
            <person name="Eisen J.A."/>
            <person name="Markowitz V."/>
            <person name="Hugenholtz P."/>
            <person name="Kyrpides N.C."/>
            <person name="Klenk H.P."/>
            <person name="Han C."/>
        </authorList>
    </citation>
    <scope>NUCLEOTIDE SEQUENCE [LARGE SCALE GENOMIC DNA]</scope>
    <source>
        <strain evidence="9">ATCC 49208 / DSM 771 / VKM B-1644</strain>
    </source>
</reference>
<gene>
    <name evidence="8" type="ordered locus">Dtox_3338</name>
</gene>
<evidence type="ECO:0000313" key="8">
    <source>
        <dbReference type="EMBL" id="ACV64069.1"/>
    </source>
</evidence>
<dbReference type="HOGENOM" id="CLU_042663_1_2_9"/>
<dbReference type="PANTHER" id="PTHR34138">
    <property type="entry name" value="CELL SHAPE-DETERMINING PROTEIN MREC"/>
    <property type="match status" value="1"/>
</dbReference>
<dbReference type="Gene3D" id="2.40.10.340">
    <property type="entry name" value="Rod shape-determining protein MreC, domain 1"/>
    <property type="match status" value="1"/>
</dbReference>
<dbReference type="STRING" id="485916.Dtox_3338"/>
<evidence type="ECO:0000256" key="3">
    <source>
        <dbReference type="ARBA" id="ARBA00022960"/>
    </source>
</evidence>
<keyword evidence="9" id="KW-1185">Reference proteome</keyword>
<organism evidence="8 9">
    <name type="scientific">Desulfofarcimen acetoxidans (strain ATCC 49208 / DSM 771 / KCTC 5769 / VKM B-1644 / 5575)</name>
    <name type="common">Desulfotomaculum acetoxidans</name>
    <dbReference type="NCBI Taxonomy" id="485916"/>
    <lineage>
        <taxon>Bacteria</taxon>
        <taxon>Bacillati</taxon>
        <taxon>Bacillota</taxon>
        <taxon>Clostridia</taxon>
        <taxon>Eubacteriales</taxon>
        <taxon>Peptococcaceae</taxon>
        <taxon>Desulfofarcimen</taxon>
    </lineage>
</organism>
<evidence type="ECO:0000259" key="7">
    <source>
        <dbReference type="Pfam" id="PF04085"/>
    </source>
</evidence>
<dbReference type="PIRSF" id="PIRSF038471">
    <property type="entry name" value="MreC"/>
    <property type="match status" value="1"/>
</dbReference>
<dbReference type="EMBL" id="CP001720">
    <property type="protein sequence ID" value="ACV64069.1"/>
    <property type="molecule type" value="Genomic_DNA"/>
</dbReference>
<dbReference type="Proteomes" id="UP000002217">
    <property type="component" value="Chromosome"/>
</dbReference>
<dbReference type="Pfam" id="PF04085">
    <property type="entry name" value="MreC"/>
    <property type="match status" value="1"/>
</dbReference>
<dbReference type="GO" id="GO:0005886">
    <property type="term" value="C:plasma membrane"/>
    <property type="evidence" value="ECO:0007669"/>
    <property type="project" value="TreeGrafter"/>
</dbReference>
<feature type="coiled-coil region" evidence="6">
    <location>
        <begin position="66"/>
        <end position="110"/>
    </location>
</feature>
<name>C8W5R9_DESAS</name>
<sequence>MVSARNLVFLLILVGFTVFAMHITAPGRSNLTPIESMLKDTLAPLQKGILHLGTSARGWIVFPFKMAFYSRENKQLKEEVDKLKGQVRQIKEYELENERLRKLLDYENDNKLQGAAVVASIIARDPGNWFGTFTVSRGLADSVKVDCTVTSPAGLVGRVIAVSNHTAEVLLVTDPRSGVGCILQGSRTPGILEGVASGSGTLNLIHLPVAQDIKKGEVVITSGVGSIFPKDIPVGEVESFYKESSGLFKTAVIKPYVDFNRLEEVIILTGKVQFPEKLPAEGDNP</sequence>
<dbReference type="PANTHER" id="PTHR34138:SF1">
    <property type="entry name" value="CELL SHAPE-DETERMINING PROTEIN MREC"/>
    <property type="match status" value="1"/>
</dbReference>
<keyword evidence="6" id="KW-0175">Coiled coil</keyword>
<dbReference type="GO" id="GO:0008360">
    <property type="term" value="P:regulation of cell shape"/>
    <property type="evidence" value="ECO:0007669"/>
    <property type="project" value="UniProtKB-KW"/>
</dbReference>
<dbReference type="InterPro" id="IPR042175">
    <property type="entry name" value="Cell/Rod_MreC_2"/>
</dbReference>
<dbReference type="KEGG" id="dae:Dtox_3338"/>
<evidence type="ECO:0000256" key="5">
    <source>
        <dbReference type="PIRNR" id="PIRNR038471"/>
    </source>
</evidence>
<feature type="domain" description="Rod shape-determining protein MreC beta-barrel core" evidence="7">
    <location>
        <begin position="121"/>
        <end position="268"/>
    </location>
</feature>
<dbReference type="InterPro" id="IPR007221">
    <property type="entry name" value="MreC"/>
</dbReference>
<evidence type="ECO:0000313" key="9">
    <source>
        <dbReference type="Proteomes" id="UP000002217"/>
    </source>
</evidence>
<keyword evidence="3 5" id="KW-0133">Cell shape</keyword>
<comment type="function">
    <text evidence="5">Involved in formation and maintenance of cell shape.</text>
</comment>
<accession>C8W5R9</accession>
<dbReference type="AlphaFoldDB" id="C8W5R9"/>
<dbReference type="NCBIfam" id="TIGR00219">
    <property type="entry name" value="mreC"/>
    <property type="match status" value="1"/>
</dbReference>
<evidence type="ECO:0000256" key="2">
    <source>
        <dbReference type="ARBA" id="ARBA00013855"/>
    </source>
</evidence>
<comment type="similarity">
    <text evidence="1 5">Belongs to the MreC family.</text>
</comment>
<dbReference type="Gene3D" id="2.40.10.350">
    <property type="entry name" value="Rod shape-determining protein MreC, domain 2"/>
    <property type="match status" value="1"/>
</dbReference>
<dbReference type="InterPro" id="IPR042177">
    <property type="entry name" value="Cell/Rod_1"/>
</dbReference>
<evidence type="ECO:0000256" key="4">
    <source>
        <dbReference type="ARBA" id="ARBA00032089"/>
    </source>
</evidence>
<dbReference type="eggNOG" id="COG1792">
    <property type="taxonomic scope" value="Bacteria"/>
</dbReference>
<proteinExistence type="inferred from homology"/>
<evidence type="ECO:0000256" key="1">
    <source>
        <dbReference type="ARBA" id="ARBA00009369"/>
    </source>
</evidence>